<dbReference type="RefSeq" id="XP_040714657.1">
    <property type="nucleotide sequence ID" value="XM_040854233.1"/>
</dbReference>
<dbReference type="Gene3D" id="3.40.50.12230">
    <property type="match status" value="1"/>
</dbReference>
<dbReference type="InterPro" id="IPR036477">
    <property type="entry name" value="Formyl_transf_N_sf"/>
</dbReference>
<sequence>MIRPVFSCLSLRPRHYSRLRASLLPPFQPSLADRRQTQDRVAKKCDPLRILFCGSDEFSCAALEALDTERMRNPFLIQSIDVVVRPGKGTGRGYKVIQHPPIRDLAKRLLLPIHERDTFTGWKMPESINLIIAVSFGLFVPPRLLRAAKYGGLNVHPSLLPDFRGPAPLHHTILHQWNSTGVTLQTLDDKAFDHGIVLEQTPLESPVPRGITVKGLQDLLTPLAVNMLVQGLRDGLHVPPLQDRGRVGEPAAPLASPHAPKITPRDRQFLLRPASSTYPLEPTVNHSEVLLRQQIIGPLWFKAKDKKGDLKRIIVVSASGRRPPKLDHSTPRPEQIVIHGEDQQGHSFIQRVDVYSETGDGSIWIPGWSGMGVALETLKIEGQRAKPAKQVLAQLKLYETPREL</sequence>
<organism evidence="3 4">
    <name type="scientific">Pseudomassariella vexata</name>
    <dbReference type="NCBI Taxonomy" id="1141098"/>
    <lineage>
        <taxon>Eukaryota</taxon>
        <taxon>Fungi</taxon>
        <taxon>Dikarya</taxon>
        <taxon>Ascomycota</taxon>
        <taxon>Pezizomycotina</taxon>
        <taxon>Sordariomycetes</taxon>
        <taxon>Xylariomycetidae</taxon>
        <taxon>Amphisphaeriales</taxon>
        <taxon>Pseudomassariaceae</taxon>
        <taxon>Pseudomassariella</taxon>
    </lineage>
</organism>
<feature type="domain" description="Formyl transferase N-terminal" evidence="2">
    <location>
        <begin position="49"/>
        <end position="203"/>
    </location>
</feature>
<comment type="caution">
    <text evidence="3">The sequence shown here is derived from an EMBL/GenBank/DDBJ whole genome shotgun (WGS) entry which is preliminary data.</text>
</comment>
<dbReference type="STRING" id="1141098.A0A1Y2DUQ0"/>
<reference evidence="3 4" key="1">
    <citation type="submission" date="2016-07" db="EMBL/GenBank/DDBJ databases">
        <title>Pervasive Adenine N6-methylation of Active Genes in Fungi.</title>
        <authorList>
            <consortium name="DOE Joint Genome Institute"/>
            <person name="Mondo S.J."/>
            <person name="Dannebaum R.O."/>
            <person name="Kuo R.C."/>
            <person name="Labutti K."/>
            <person name="Haridas S."/>
            <person name="Kuo A."/>
            <person name="Salamov A."/>
            <person name="Ahrendt S.R."/>
            <person name="Lipzen A."/>
            <person name="Sullivan W."/>
            <person name="Andreopoulos W.B."/>
            <person name="Clum A."/>
            <person name="Lindquist E."/>
            <person name="Daum C."/>
            <person name="Ramamoorthy G.K."/>
            <person name="Gryganskyi A."/>
            <person name="Culley D."/>
            <person name="Magnuson J.K."/>
            <person name="James T.Y."/>
            <person name="O'Malley M.A."/>
            <person name="Stajich J.E."/>
            <person name="Spatafora J.W."/>
            <person name="Visel A."/>
            <person name="Grigoriev I.V."/>
        </authorList>
    </citation>
    <scope>NUCLEOTIDE SEQUENCE [LARGE SCALE GENOMIC DNA]</scope>
    <source>
        <strain evidence="3 4">CBS 129021</strain>
    </source>
</reference>
<dbReference type="OrthoDB" id="10268103at2759"/>
<dbReference type="CDD" id="cd08646">
    <property type="entry name" value="FMT_core_Met-tRNA-FMT_N"/>
    <property type="match status" value="1"/>
</dbReference>
<evidence type="ECO:0000313" key="3">
    <source>
        <dbReference type="EMBL" id="ORY63000.1"/>
    </source>
</evidence>
<keyword evidence="3" id="KW-0808">Transferase</keyword>
<dbReference type="GO" id="GO:0005739">
    <property type="term" value="C:mitochondrion"/>
    <property type="evidence" value="ECO:0007669"/>
    <property type="project" value="TreeGrafter"/>
</dbReference>
<proteinExistence type="predicted"/>
<dbReference type="FunCoup" id="A0A1Y2DUQ0">
    <property type="interactions" value="260"/>
</dbReference>
<dbReference type="SUPFAM" id="SSF53328">
    <property type="entry name" value="Formyltransferase"/>
    <property type="match status" value="1"/>
</dbReference>
<dbReference type="InterPro" id="IPR002376">
    <property type="entry name" value="Formyl_transf_N"/>
</dbReference>
<dbReference type="AlphaFoldDB" id="A0A1Y2DUQ0"/>
<accession>A0A1Y2DUQ0</accession>
<evidence type="ECO:0000256" key="1">
    <source>
        <dbReference type="ARBA" id="ARBA00012261"/>
    </source>
</evidence>
<dbReference type="PANTHER" id="PTHR11138:SF5">
    <property type="entry name" value="METHIONYL-TRNA FORMYLTRANSFERASE, MITOCHONDRIAL"/>
    <property type="match status" value="1"/>
</dbReference>
<dbReference type="PANTHER" id="PTHR11138">
    <property type="entry name" value="METHIONYL-TRNA FORMYLTRANSFERASE"/>
    <property type="match status" value="1"/>
</dbReference>
<keyword evidence="4" id="KW-1185">Reference proteome</keyword>
<dbReference type="GO" id="GO:0004479">
    <property type="term" value="F:methionyl-tRNA formyltransferase activity"/>
    <property type="evidence" value="ECO:0007669"/>
    <property type="project" value="UniProtKB-EC"/>
</dbReference>
<dbReference type="Proteomes" id="UP000193689">
    <property type="component" value="Unassembled WGS sequence"/>
</dbReference>
<evidence type="ECO:0000259" key="2">
    <source>
        <dbReference type="Pfam" id="PF00551"/>
    </source>
</evidence>
<dbReference type="InterPro" id="IPR041711">
    <property type="entry name" value="Met-tRNA-FMT_N"/>
</dbReference>
<name>A0A1Y2DUQ0_9PEZI</name>
<protein>
    <recommendedName>
        <fullName evidence="1">methionyl-tRNA formyltransferase</fullName>
        <ecNumber evidence="1">2.1.2.9</ecNumber>
    </recommendedName>
</protein>
<dbReference type="InParanoid" id="A0A1Y2DUQ0"/>
<dbReference type="EC" id="2.1.2.9" evidence="1"/>
<evidence type="ECO:0000313" key="4">
    <source>
        <dbReference type="Proteomes" id="UP000193689"/>
    </source>
</evidence>
<dbReference type="EMBL" id="MCFJ01000008">
    <property type="protein sequence ID" value="ORY63000.1"/>
    <property type="molecule type" value="Genomic_DNA"/>
</dbReference>
<dbReference type="GeneID" id="63770445"/>
<gene>
    <name evidence="3" type="ORF">BCR38DRAFT_219071</name>
</gene>
<dbReference type="Pfam" id="PF00551">
    <property type="entry name" value="Formyl_trans_N"/>
    <property type="match status" value="1"/>
</dbReference>